<evidence type="ECO:0000313" key="4">
    <source>
        <dbReference type="Proteomes" id="UP001596047"/>
    </source>
</evidence>
<evidence type="ECO:0000313" key="3">
    <source>
        <dbReference type="EMBL" id="MFC5651994.1"/>
    </source>
</evidence>
<dbReference type="SUPFAM" id="SSF52218">
    <property type="entry name" value="Flavoproteins"/>
    <property type="match status" value="1"/>
</dbReference>
<evidence type="ECO:0000259" key="2">
    <source>
        <dbReference type="Pfam" id="PF03358"/>
    </source>
</evidence>
<dbReference type="InterPro" id="IPR005025">
    <property type="entry name" value="FMN_Rdtase-like_dom"/>
</dbReference>
<dbReference type="InterPro" id="IPR029039">
    <property type="entry name" value="Flavoprotein-like_sf"/>
</dbReference>
<accession>A0ABW0W5H9</accession>
<keyword evidence="4" id="KW-1185">Reference proteome</keyword>
<keyword evidence="3" id="KW-0560">Oxidoreductase</keyword>
<proteinExistence type="inferred from homology"/>
<dbReference type="EMBL" id="JBHSOW010000085">
    <property type="protein sequence ID" value="MFC5651994.1"/>
    <property type="molecule type" value="Genomic_DNA"/>
</dbReference>
<dbReference type="InterPro" id="IPR050712">
    <property type="entry name" value="NAD(P)H-dep_reductase"/>
</dbReference>
<dbReference type="Gene3D" id="3.40.50.360">
    <property type="match status" value="1"/>
</dbReference>
<protein>
    <submittedName>
        <fullName evidence="3">NADPH-dependent FMN reductase</fullName>
        <ecNumber evidence="3">1.-.-.-</ecNumber>
    </submittedName>
</protein>
<comment type="similarity">
    <text evidence="1">Belongs to the azoreductase type 2 family.</text>
</comment>
<gene>
    <name evidence="3" type="ORF">ACFPYJ_23315</name>
</gene>
<comment type="caution">
    <text evidence="3">The sequence shown here is derived from an EMBL/GenBank/DDBJ whole genome shotgun (WGS) entry which is preliminary data.</text>
</comment>
<dbReference type="RefSeq" id="WP_379190628.1">
    <property type="nucleotide sequence ID" value="NZ_JBHSOW010000085.1"/>
</dbReference>
<name>A0ABW0W5H9_9BACL</name>
<dbReference type="PANTHER" id="PTHR30543:SF21">
    <property type="entry name" value="NAD(P)H-DEPENDENT FMN REDUCTASE LOT6"/>
    <property type="match status" value="1"/>
</dbReference>
<dbReference type="EC" id="1.-.-.-" evidence="3"/>
<organism evidence="3 4">
    <name type="scientific">Paenibacillus solisilvae</name>
    <dbReference type="NCBI Taxonomy" id="2486751"/>
    <lineage>
        <taxon>Bacteria</taxon>
        <taxon>Bacillati</taxon>
        <taxon>Bacillota</taxon>
        <taxon>Bacilli</taxon>
        <taxon>Bacillales</taxon>
        <taxon>Paenibacillaceae</taxon>
        <taxon>Paenibacillus</taxon>
    </lineage>
</organism>
<dbReference type="GO" id="GO:0016491">
    <property type="term" value="F:oxidoreductase activity"/>
    <property type="evidence" value="ECO:0007669"/>
    <property type="project" value="UniProtKB-KW"/>
</dbReference>
<dbReference type="Proteomes" id="UP001596047">
    <property type="component" value="Unassembled WGS sequence"/>
</dbReference>
<reference evidence="4" key="1">
    <citation type="journal article" date="2019" name="Int. J. Syst. Evol. Microbiol.">
        <title>The Global Catalogue of Microorganisms (GCM) 10K type strain sequencing project: providing services to taxonomists for standard genome sequencing and annotation.</title>
        <authorList>
            <consortium name="The Broad Institute Genomics Platform"/>
            <consortium name="The Broad Institute Genome Sequencing Center for Infectious Disease"/>
            <person name="Wu L."/>
            <person name="Ma J."/>
        </authorList>
    </citation>
    <scope>NUCLEOTIDE SEQUENCE [LARGE SCALE GENOMIC DNA]</scope>
    <source>
        <strain evidence="4">CGMCC 1.3240</strain>
    </source>
</reference>
<dbReference type="Pfam" id="PF03358">
    <property type="entry name" value="FMN_red"/>
    <property type="match status" value="1"/>
</dbReference>
<dbReference type="PANTHER" id="PTHR30543">
    <property type="entry name" value="CHROMATE REDUCTASE"/>
    <property type="match status" value="1"/>
</dbReference>
<sequence>MTKKIGLIVGSLREHSFNRMIAEAIPELEASVEYEQISIAELPLYNGDLDRGDGPEPVRLFREAIQRVDGILIVSPEYNSGIPGVLKNALDWASTPTKTAALLRKPAGLVGATPGVKGTILSQQQIRQTLEAAQAYVLPFQKMYISQVMDKVDAERRELTDETTRKYLQRYVQQFIHWIDQVPALEG</sequence>
<feature type="domain" description="NADPH-dependent FMN reductase-like" evidence="2">
    <location>
        <begin position="4"/>
        <end position="147"/>
    </location>
</feature>
<evidence type="ECO:0000256" key="1">
    <source>
        <dbReference type="ARBA" id="ARBA00009428"/>
    </source>
</evidence>